<protein>
    <submittedName>
        <fullName evidence="1">Uncharacterized protein</fullName>
    </submittedName>
</protein>
<proteinExistence type="predicted"/>
<comment type="caution">
    <text evidence="1">The sequence shown here is derived from an EMBL/GenBank/DDBJ whole genome shotgun (WGS) entry which is preliminary data.</text>
</comment>
<reference evidence="2" key="1">
    <citation type="submission" date="2024-07" db="EMBL/GenBank/DDBJ databases">
        <title>Two chromosome-level genome assemblies of Korean endemic species Abeliophyllum distichum and Forsythia ovata (Oleaceae).</title>
        <authorList>
            <person name="Jang H."/>
        </authorList>
    </citation>
    <scope>NUCLEOTIDE SEQUENCE [LARGE SCALE GENOMIC DNA]</scope>
</reference>
<gene>
    <name evidence="1" type="ORF">Fot_48559</name>
</gene>
<accession>A0ABD1QB45</accession>
<dbReference type="EMBL" id="JBFOLJ010000015">
    <property type="protein sequence ID" value="KAL2472823.1"/>
    <property type="molecule type" value="Genomic_DNA"/>
</dbReference>
<name>A0ABD1QB45_9LAMI</name>
<sequence>MTGVLMGAVKLWEEEMKLKWCRPIVFSYTACMKILSDHKRVKEAIENSGAAVGEARRGGADQVGSRHRGRWDAKGVLTQAKTLLAQKEKFKKGFKFDHVKDSCSSVTSCDLDLESK</sequence>
<evidence type="ECO:0000313" key="1">
    <source>
        <dbReference type="EMBL" id="KAL2472823.1"/>
    </source>
</evidence>
<organism evidence="1 2">
    <name type="scientific">Forsythia ovata</name>
    <dbReference type="NCBI Taxonomy" id="205694"/>
    <lineage>
        <taxon>Eukaryota</taxon>
        <taxon>Viridiplantae</taxon>
        <taxon>Streptophyta</taxon>
        <taxon>Embryophyta</taxon>
        <taxon>Tracheophyta</taxon>
        <taxon>Spermatophyta</taxon>
        <taxon>Magnoliopsida</taxon>
        <taxon>eudicotyledons</taxon>
        <taxon>Gunneridae</taxon>
        <taxon>Pentapetalae</taxon>
        <taxon>asterids</taxon>
        <taxon>lamiids</taxon>
        <taxon>Lamiales</taxon>
        <taxon>Oleaceae</taxon>
        <taxon>Forsythieae</taxon>
        <taxon>Forsythia</taxon>
    </lineage>
</organism>
<dbReference type="AlphaFoldDB" id="A0ABD1QB45"/>
<evidence type="ECO:0000313" key="2">
    <source>
        <dbReference type="Proteomes" id="UP001604277"/>
    </source>
</evidence>
<dbReference type="Proteomes" id="UP001604277">
    <property type="component" value="Unassembled WGS sequence"/>
</dbReference>
<keyword evidence="2" id="KW-1185">Reference proteome</keyword>